<sequence>MDVNVYVNDAPETDLTVKTIRASYVRPWQAELQWTGRHDDPPPVALWDDVRIDDAGGTVRFRGNVTEVRPGGVDEEGIVYVASDRRFRLENEPVRINGRGFYTWNR</sequence>
<comment type="caution">
    <text evidence="1">The sequence shown here is derived from an EMBL/GenBank/DDBJ whole genome shotgun (WGS) entry which is preliminary data.</text>
</comment>
<organism evidence="1">
    <name type="scientific">marine sediment metagenome</name>
    <dbReference type="NCBI Taxonomy" id="412755"/>
    <lineage>
        <taxon>unclassified sequences</taxon>
        <taxon>metagenomes</taxon>
        <taxon>ecological metagenomes</taxon>
    </lineage>
</organism>
<protein>
    <submittedName>
        <fullName evidence="1">Uncharacterized protein</fullName>
    </submittedName>
</protein>
<proteinExistence type="predicted"/>
<dbReference type="EMBL" id="BARU01033855">
    <property type="protein sequence ID" value="GAH72189.1"/>
    <property type="molecule type" value="Genomic_DNA"/>
</dbReference>
<dbReference type="AlphaFoldDB" id="X1J1E7"/>
<name>X1J1E7_9ZZZZ</name>
<gene>
    <name evidence="1" type="ORF">S03H2_53203</name>
</gene>
<evidence type="ECO:0000313" key="1">
    <source>
        <dbReference type="EMBL" id="GAH72189.1"/>
    </source>
</evidence>
<accession>X1J1E7</accession>
<reference evidence="1" key="1">
    <citation type="journal article" date="2014" name="Front. Microbiol.">
        <title>High frequency of phylogenetically diverse reductive dehalogenase-homologous genes in deep subseafloor sedimentary metagenomes.</title>
        <authorList>
            <person name="Kawai M."/>
            <person name="Futagami T."/>
            <person name="Toyoda A."/>
            <person name="Takaki Y."/>
            <person name="Nishi S."/>
            <person name="Hori S."/>
            <person name="Arai W."/>
            <person name="Tsubouchi T."/>
            <person name="Morono Y."/>
            <person name="Uchiyama I."/>
            <person name="Ito T."/>
            <person name="Fujiyama A."/>
            <person name="Inagaki F."/>
            <person name="Takami H."/>
        </authorList>
    </citation>
    <scope>NUCLEOTIDE SEQUENCE</scope>
    <source>
        <strain evidence="1">Expedition CK06-06</strain>
    </source>
</reference>
<feature type="non-terminal residue" evidence="1">
    <location>
        <position position="106"/>
    </location>
</feature>